<accession>A0A444ZKZ0</accession>
<dbReference type="PANTHER" id="PTHR46033:SF8">
    <property type="entry name" value="PROTEIN MAINTENANCE OF MERISTEMS-LIKE"/>
    <property type="match status" value="1"/>
</dbReference>
<dbReference type="STRING" id="3818.A0A444ZKZ0"/>
<protein>
    <recommendedName>
        <fullName evidence="1">Aminotransferase-like plant mobile domain-containing protein</fullName>
    </recommendedName>
</protein>
<proteinExistence type="predicted"/>
<gene>
    <name evidence="2" type="ORF">Ahy_B04g071538</name>
</gene>
<evidence type="ECO:0000313" key="2">
    <source>
        <dbReference type="EMBL" id="RYR14834.1"/>
    </source>
</evidence>
<feature type="domain" description="Aminotransferase-like plant mobile" evidence="1">
    <location>
        <begin position="60"/>
        <end position="182"/>
    </location>
</feature>
<keyword evidence="3" id="KW-1185">Reference proteome</keyword>
<evidence type="ECO:0000259" key="1">
    <source>
        <dbReference type="Pfam" id="PF10536"/>
    </source>
</evidence>
<dbReference type="EMBL" id="SDMP01000014">
    <property type="protein sequence ID" value="RYR14834.1"/>
    <property type="molecule type" value="Genomic_DNA"/>
</dbReference>
<dbReference type="GO" id="GO:0010073">
    <property type="term" value="P:meristem maintenance"/>
    <property type="evidence" value="ECO:0007669"/>
    <property type="project" value="InterPro"/>
</dbReference>
<dbReference type="AlphaFoldDB" id="A0A444ZKZ0"/>
<dbReference type="PANTHER" id="PTHR46033">
    <property type="entry name" value="PROTEIN MAIN-LIKE 2"/>
    <property type="match status" value="1"/>
</dbReference>
<dbReference type="Proteomes" id="UP000289738">
    <property type="component" value="Chromosome B04"/>
</dbReference>
<sequence length="312" mass="36149">MKQQLLGYEGDMYRLDHSEHIAGRLDRVAPQILCSMRNLMAWSPEQIRPYLRRAGFEYVAYMVEFEHDWPLASALIERWRLESHTFHLPCGEMTITLQDVAYQLGLRIDGDPHHLGRTIKEFCEQLLGVVPGPDDRQSHTKWTVKLTWFQNTDATEERLMRYTRGYIMQLIGGMLFPDASDSQMCRAMEHGQCNLGGCVSLLLSWAYHHLPLIRPDGFETRRFLLVERWVQYRPDNDRGETSLRHYRCTLNGIGMLNVEWTPYADPQLIGLVPPAIAKAELSLTVVCPLLCFAIVEWHQVYRAVRQFGVTKA</sequence>
<name>A0A444ZKZ0_ARAHY</name>
<organism evidence="2 3">
    <name type="scientific">Arachis hypogaea</name>
    <name type="common">Peanut</name>
    <dbReference type="NCBI Taxonomy" id="3818"/>
    <lineage>
        <taxon>Eukaryota</taxon>
        <taxon>Viridiplantae</taxon>
        <taxon>Streptophyta</taxon>
        <taxon>Embryophyta</taxon>
        <taxon>Tracheophyta</taxon>
        <taxon>Spermatophyta</taxon>
        <taxon>Magnoliopsida</taxon>
        <taxon>eudicotyledons</taxon>
        <taxon>Gunneridae</taxon>
        <taxon>Pentapetalae</taxon>
        <taxon>rosids</taxon>
        <taxon>fabids</taxon>
        <taxon>Fabales</taxon>
        <taxon>Fabaceae</taxon>
        <taxon>Papilionoideae</taxon>
        <taxon>50 kb inversion clade</taxon>
        <taxon>dalbergioids sensu lato</taxon>
        <taxon>Dalbergieae</taxon>
        <taxon>Pterocarpus clade</taxon>
        <taxon>Arachis</taxon>
    </lineage>
</organism>
<reference evidence="2 3" key="1">
    <citation type="submission" date="2019-01" db="EMBL/GenBank/DDBJ databases">
        <title>Sequencing of cultivated peanut Arachis hypogaea provides insights into genome evolution and oil improvement.</title>
        <authorList>
            <person name="Chen X."/>
        </authorList>
    </citation>
    <scope>NUCLEOTIDE SEQUENCE [LARGE SCALE GENOMIC DNA]</scope>
    <source>
        <strain evidence="3">cv. Fuhuasheng</strain>
        <tissue evidence="2">Leaves</tissue>
    </source>
</reference>
<dbReference type="InterPro" id="IPR044824">
    <property type="entry name" value="MAIN-like"/>
</dbReference>
<feature type="domain" description="Aminotransferase-like plant mobile" evidence="1">
    <location>
        <begin position="183"/>
        <end position="311"/>
    </location>
</feature>
<dbReference type="Pfam" id="PF10536">
    <property type="entry name" value="PMD"/>
    <property type="match status" value="2"/>
</dbReference>
<dbReference type="InterPro" id="IPR019557">
    <property type="entry name" value="AminoTfrase-like_pln_mobile"/>
</dbReference>
<comment type="caution">
    <text evidence="2">The sequence shown here is derived from an EMBL/GenBank/DDBJ whole genome shotgun (WGS) entry which is preliminary data.</text>
</comment>
<evidence type="ECO:0000313" key="3">
    <source>
        <dbReference type="Proteomes" id="UP000289738"/>
    </source>
</evidence>